<reference evidence="13" key="1">
    <citation type="journal article" date="2020" name="G3 (Bethesda)">
        <title>High-Quality Assemblies for Three Invasive Social Wasps from the &lt;i&gt;Vespula&lt;/i&gt; Genus.</title>
        <authorList>
            <person name="Harrop T.W.R."/>
            <person name="Guhlin J."/>
            <person name="McLaughlin G.M."/>
            <person name="Permina E."/>
            <person name="Stockwell P."/>
            <person name="Gilligan J."/>
            <person name="Le Lec M.F."/>
            <person name="Gruber M.A.M."/>
            <person name="Quinn O."/>
            <person name="Lovegrove M."/>
            <person name="Duncan E.J."/>
            <person name="Remnant E.J."/>
            <person name="Van Eeckhoven J."/>
            <person name="Graham B."/>
            <person name="Knapp R.A."/>
            <person name="Langford K.W."/>
            <person name="Kronenberg Z."/>
            <person name="Press M.O."/>
            <person name="Eacker S.M."/>
            <person name="Wilson-Rankin E.E."/>
            <person name="Purcell J."/>
            <person name="Lester P.J."/>
            <person name="Dearden P.K."/>
        </authorList>
    </citation>
    <scope>NUCLEOTIDE SEQUENCE</scope>
    <source>
        <strain evidence="13">Linc-1</strain>
    </source>
</reference>
<dbReference type="InterPro" id="IPR003527">
    <property type="entry name" value="MAP_kinase_CS"/>
</dbReference>
<feature type="region of interest" description="Disordered" evidence="11">
    <location>
        <begin position="816"/>
        <end position="853"/>
    </location>
</feature>
<feature type="compositionally biased region" description="Basic and acidic residues" evidence="11">
    <location>
        <begin position="843"/>
        <end position="853"/>
    </location>
</feature>
<keyword evidence="4 9" id="KW-0547">Nucleotide-binding</keyword>
<dbReference type="Gene3D" id="1.10.510.10">
    <property type="entry name" value="Transferase(Phosphotransferase) domain 1"/>
    <property type="match status" value="1"/>
</dbReference>
<dbReference type="GO" id="GO:0036064">
    <property type="term" value="C:ciliary basal body"/>
    <property type="evidence" value="ECO:0007669"/>
    <property type="project" value="UniProtKB-ARBA"/>
</dbReference>
<comment type="activity regulation">
    <text evidence="10">Activated by threonine and tyrosine phosphorylation.</text>
</comment>
<dbReference type="Pfam" id="PF00069">
    <property type="entry name" value="Pkinase"/>
    <property type="match status" value="1"/>
</dbReference>
<keyword evidence="14" id="KW-1185">Reference proteome</keyword>
<sequence length="929" mass="104665">MMLADRRYLPYYCKHERHPDCIVTRVNSVTNPSPAEKESQGNAGKRTRIFQLGQAISLIGVGGTEHVVVVTVMNSINTSTLTCKRLNEKTVGLDHTGSSFPDVLIDEKIPTTTIKRTKTTITASNRSTMSAKKNTTKVSEIDAHVSNQYDIIRRLGKGAYGIVWKAIEKKTKETVAVKKIFDAFRNQTDAQRTFREIMFLLSFSNHENIVRLIGLHKADNDRDIYLVFEYMETDLHNVIKKGNILKDIHKVFIMYQLFKAIKYIHSGNVIHRDLKPSNVLLNAQCHCKIADFGLARSVTHIGEGDGETGSDPTLTDYVATRWYRAPEILIASKRYTKGIDMWSLGCILGEMLLGKPLFPGSSTINQVERIMATLPAPTEEGNPLFQRDLISVSAGYGTNLLEKSPVGPKRSLKDLLPDASKEALDLICHLIVFNPTHRLTAVEALEHIYVVSFHRRGNEPSRSTSVVPLLRDDVQLSVEEYRNKLYAMMDEKHRKHKNMRVPYCHFYIYLILSFLLIEFLEGFVQMSKARVRRLSEHIRKETYNSTKNGNFVVGQGDVITGKNLRSSCGDLRNNKNHFQASQQTNVMDYKLPFLKARASLANRKVITTSQGRSSDESARVGKTRTISTSGNISIQDNTKNNLHNGKNPTSQYAYNLSNGHLGNLPAGTTKSCLCLSQQNQHLSKSQRSIQSDQVTAYGANVRCNQLGGTSRMKLRRGCDRQTRSTQHQRPPIVNNVDRSKTTALKSLNETNDSKLGLLRVTKHFVTTSPINSNILNGIGNSSNSGGSASSSELYAPRRSTSQFQIVRNYLNQTLPVHSSSVQQQHQQHHQHQQQQQHHHRQKESRGSEKITSKVDKFNPINNYYLKSSTLKRPEISKIQTRHSFGGFSVLDKNKNPIEISSRTIDSTNQSHGIITASVYKDLRNGIIRW</sequence>
<dbReference type="InterPro" id="IPR017441">
    <property type="entry name" value="Protein_kinase_ATP_BS"/>
</dbReference>
<dbReference type="SMART" id="SM00220">
    <property type="entry name" value="S_TKc"/>
    <property type="match status" value="1"/>
</dbReference>
<dbReference type="PROSITE" id="PS50011">
    <property type="entry name" value="PROTEIN_KINASE_DOM"/>
    <property type="match status" value="1"/>
</dbReference>
<dbReference type="Proteomes" id="UP000617340">
    <property type="component" value="Unassembled WGS sequence"/>
</dbReference>
<feature type="compositionally biased region" description="Low complexity" evidence="11">
    <location>
        <begin position="770"/>
        <end position="791"/>
    </location>
</feature>
<accession>A0A834KH33</accession>
<dbReference type="PROSITE" id="PS00108">
    <property type="entry name" value="PROTEIN_KINASE_ST"/>
    <property type="match status" value="1"/>
</dbReference>
<feature type="region of interest" description="Disordered" evidence="11">
    <location>
        <begin position="713"/>
        <end position="739"/>
    </location>
</feature>
<keyword evidence="10" id="KW-0460">Magnesium</keyword>
<feature type="compositionally biased region" description="Basic residues" evidence="11">
    <location>
        <begin position="826"/>
        <end position="842"/>
    </location>
</feature>
<evidence type="ECO:0000256" key="11">
    <source>
        <dbReference type="SAM" id="MobiDB-lite"/>
    </source>
</evidence>
<keyword evidence="3 10" id="KW-0808">Transferase</keyword>
<dbReference type="InterPro" id="IPR050117">
    <property type="entry name" value="MAPK"/>
</dbReference>
<proteinExistence type="inferred from homology"/>
<feature type="region of interest" description="Disordered" evidence="11">
    <location>
        <begin position="770"/>
        <end position="795"/>
    </location>
</feature>
<evidence type="ECO:0000313" key="13">
    <source>
        <dbReference type="EMBL" id="KAF7405746.1"/>
    </source>
</evidence>
<evidence type="ECO:0000256" key="3">
    <source>
        <dbReference type="ARBA" id="ARBA00022679"/>
    </source>
</evidence>
<gene>
    <name evidence="13" type="ORF">HZH68_005115</name>
</gene>
<dbReference type="Gene3D" id="3.30.200.20">
    <property type="entry name" value="Phosphorylase Kinase, domain 1"/>
    <property type="match status" value="1"/>
</dbReference>
<dbReference type="InterPro" id="IPR011009">
    <property type="entry name" value="Kinase-like_dom_sf"/>
</dbReference>
<dbReference type="InterPro" id="IPR008271">
    <property type="entry name" value="Ser/Thr_kinase_AS"/>
</dbReference>
<dbReference type="PROSITE" id="PS01351">
    <property type="entry name" value="MAPK"/>
    <property type="match status" value="1"/>
</dbReference>
<keyword evidence="6 9" id="KW-0067">ATP-binding</keyword>
<evidence type="ECO:0000256" key="4">
    <source>
        <dbReference type="ARBA" id="ARBA00022741"/>
    </source>
</evidence>
<feature type="binding site" evidence="9">
    <location>
        <position position="179"/>
    </location>
    <ligand>
        <name>ATP</name>
        <dbReference type="ChEBI" id="CHEBI:30616"/>
    </ligand>
</feature>
<dbReference type="EMBL" id="JACSDZ010000004">
    <property type="protein sequence ID" value="KAF7405746.1"/>
    <property type="molecule type" value="Genomic_DNA"/>
</dbReference>
<feature type="domain" description="Protein kinase" evidence="12">
    <location>
        <begin position="149"/>
        <end position="450"/>
    </location>
</feature>
<evidence type="ECO:0000259" key="12">
    <source>
        <dbReference type="PROSITE" id="PS50011"/>
    </source>
</evidence>
<dbReference type="EC" id="2.7.11.24" evidence="1 10"/>
<organism evidence="13 14">
    <name type="scientific">Vespula germanica</name>
    <name type="common">German yellow jacket</name>
    <name type="synonym">Paravespula germanica</name>
    <dbReference type="NCBI Taxonomy" id="30212"/>
    <lineage>
        <taxon>Eukaryota</taxon>
        <taxon>Metazoa</taxon>
        <taxon>Ecdysozoa</taxon>
        <taxon>Arthropoda</taxon>
        <taxon>Hexapoda</taxon>
        <taxon>Insecta</taxon>
        <taxon>Pterygota</taxon>
        <taxon>Neoptera</taxon>
        <taxon>Endopterygota</taxon>
        <taxon>Hymenoptera</taxon>
        <taxon>Apocrita</taxon>
        <taxon>Aculeata</taxon>
        <taxon>Vespoidea</taxon>
        <taxon>Vespidae</taxon>
        <taxon>Vespinae</taxon>
        <taxon>Vespula</taxon>
    </lineage>
</organism>
<dbReference type="AlphaFoldDB" id="A0A834KH33"/>
<dbReference type="CDD" id="cd07852">
    <property type="entry name" value="STKc_MAPK15-like"/>
    <property type="match status" value="1"/>
</dbReference>
<comment type="similarity">
    <text evidence="10">Belongs to the protein kinase superfamily. Ser/Thr protein kinase family. MAP kinase subfamily.</text>
</comment>
<evidence type="ECO:0000256" key="8">
    <source>
        <dbReference type="ARBA" id="ARBA00048312"/>
    </source>
</evidence>
<evidence type="ECO:0000256" key="10">
    <source>
        <dbReference type="RuleBase" id="RU361165"/>
    </source>
</evidence>
<evidence type="ECO:0000256" key="7">
    <source>
        <dbReference type="ARBA" id="ARBA00047592"/>
    </source>
</evidence>
<dbReference type="PROSITE" id="PS00107">
    <property type="entry name" value="PROTEIN_KINASE_ATP"/>
    <property type="match status" value="1"/>
</dbReference>
<evidence type="ECO:0000256" key="1">
    <source>
        <dbReference type="ARBA" id="ARBA00012411"/>
    </source>
</evidence>
<keyword evidence="5 10" id="KW-0418">Kinase</keyword>
<dbReference type="PANTHER" id="PTHR24055">
    <property type="entry name" value="MITOGEN-ACTIVATED PROTEIN KINASE"/>
    <property type="match status" value="1"/>
</dbReference>
<dbReference type="FunFam" id="3.30.200.20:FF:000166">
    <property type="entry name" value="Mitogen-activated protein kinase"/>
    <property type="match status" value="1"/>
</dbReference>
<name>A0A834KH33_VESGE</name>
<dbReference type="FunFam" id="1.10.510.10:FF:000238">
    <property type="entry name" value="Mitogen-activated protein kinase"/>
    <property type="match status" value="1"/>
</dbReference>
<dbReference type="SUPFAM" id="SSF56112">
    <property type="entry name" value="Protein kinase-like (PK-like)"/>
    <property type="match status" value="1"/>
</dbReference>
<evidence type="ECO:0000256" key="9">
    <source>
        <dbReference type="PROSITE-ProRule" id="PRU10141"/>
    </source>
</evidence>
<evidence type="ECO:0000256" key="2">
    <source>
        <dbReference type="ARBA" id="ARBA00022527"/>
    </source>
</evidence>
<evidence type="ECO:0000256" key="5">
    <source>
        <dbReference type="ARBA" id="ARBA00022777"/>
    </source>
</evidence>
<protein>
    <recommendedName>
        <fullName evidence="1 10">Mitogen-activated protein kinase</fullName>
        <ecNumber evidence="1 10">2.7.11.24</ecNumber>
    </recommendedName>
</protein>
<comment type="catalytic activity">
    <reaction evidence="8">
        <text>L-seryl-[protein] + ATP = O-phospho-L-seryl-[protein] + ADP + H(+)</text>
        <dbReference type="Rhea" id="RHEA:17989"/>
        <dbReference type="Rhea" id="RHEA-COMP:9863"/>
        <dbReference type="Rhea" id="RHEA-COMP:11604"/>
        <dbReference type="ChEBI" id="CHEBI:15378"/>
        <dbReference type="ChEBI" id="CHEBI:29999"/>
        <dbReference type="ChEBI" id="CHEBI:30616"/>
        <dbReference type="ChEBI" id="CHEBI:83421"/>
        <dbReference type="ChEBI" id="CHEBI:456216"/>
        <dbReference type="EC" id="2.7.11.24"/>
    </reaction>
</comment>
<comment type="caution">
    <text evidence="13">The sequence shown here is derived from an EMBL/GenBank/DDBJ whole genome shotgun (WGS) entry which is preliminary data.</text>
</comment>
<comment type="catalytic activity">
    <reaction evidence="7 10">
        <text>L-threonyl-[protein] + ATP = O-phospho-L-threonyl-[protein] + ADP + H(+)</text>
        <dbReference type="Rhea" id="RHEA:46608"/>
        <dbReference type="Rhea" id="RHEA-COMP:11060"/>
        <dbReference type="Rhea" id="RHEA-COMP:11605"/>
        <dbReference type="ChEBI" id="CHEBI:15378"/>
        <dbReference type="ChEBI" id="CHEBI:30013"/>
        <dbReference type="ChEBI" id="CHEBI:30616"/>
        <dbReference type="ChEBI" id="CHEBI:61977"/>
        <dbReference type="ChEBI" id="CHEBI:456216"/>
        <dbReference type="EC" id="2.7.11.24"/>
    </reaction>
</comment>
<evidence type="ECO:0000256" key="6">
    <source>
        <dbReference type="ARBA" id="ARBA00022840"/>
    </source>
</evidence>
<dbReference type="GO" id="GO:0004707">
    <property type="term" value="F:MAP kinase activity"/>
    <property type="evidence" value="ECO:0007669"/>
    <property type="project" value="UniProtKB-EC"/>
</dbReference>
<evidence type="ECO:0000313" key="14">
    <source>
        <dbReference type="Proteomes" id="UP000617340"/>
    </source>
</evidence>
<comment type="cofactor">
    <cofactor evidence="10">
        <name>Mg(2+)</name>
        <dbReference type="ChEBI" id="CHEBI:18420"/>
    </cofactor>
</comment>
<dbReference type="InterPro" id="IPR000719">
    <property type="entry name" value="Prot_kinase_dom"/>
</dbReference>
<dbReference type="GO" id="GO:0005524">
    <property type="term" value="F:ATP binding"/>
    <property type="evidence" value="ECO:0007669"/>
    <property type="project" value="UniProtKB-UniRule"/>
</dbReference>
<keyword evidence="2 10" id="KW-0723">Serine/threonine-protein kinase</keyword>